<dbReference type="AlphaFoldDB" id="A0A8S1T3D9"/>
<dbReference type="Proteomes" id="UP000683925">
    <property type="component" value="Unassembled WGS sequence"/>
</dbReference>
<gene>
    <name evidence="1" type="ORF">POCTA_138.1.T0180062</name>
</gene>
<reference evidence="1" key="1">
    <citation type="submission" date="2021-01" db="EMBL/GenBank/DDBJ databases">
        <authorList>
            <consortium name="Genoscope - CEA"/>
            <person name="William W."/>
        </authorList>
    </citation>
    <scope>NUCLEOTIDE SEQUENCE</scope>
</reference>
<name>A0A8S1T3D9_PAROT</name>
<comment type="caution">
    <text evidence="1">The sequence shown here is derived from an EMBL/GenBank/DDBJ whole genome shotgun (WGS) entry which is preliminary data.</text>
</comment>
<protein>
    <submittedName>
        <fullName evidence="1">Uncharacterized protein</fullName>
    </submittedName>
</protein>
<proteinExistence type="predicted"/>
<accession>A0A8S1T3D9</accession>
<evidence type="ECO:0000313" key="2">
    <source>
        <dbReference type="Proteomes" id="UP000683925"/>
    </source>
</evidence>
<evidence type="ECO:0000313" key="1">
    <source>
        <dbReference type="EMBL" id="CAD8145967.1"/>
    </source>
</evidence>
<keyword evidence="2" id="KW-1185">Reference proteome</keyword>
<organism evidence="1 2">
    <name type="scientific">Paramecium octaurelia</name>
    <dbReference type="NCBI Taxonomy" id="43137"/>
    <lineage>
        <taxon>Eukaryota</taxon>
        <taxon>Sar</taxon>
        <taxon>Alveolata</taxon>
        <taxon>Ciliophora</taxon>
        <taxon>Intramacronucleata</taxon>
        <taxon>Oligohymenophorea</taxon>
        <taxon>Peniculida</taxon>
        <taxon>Parameciidae</taxon>
        <taxon>Paramecium</taxon>
    </lineage>
</organism>
<dbReference type="EMBL" id="CAJJDP010000018">
    <property type="protein sequence ID" value="CAD8145967.1"/>
    <property type="molecule type" value="Genomic_DNA"/>
</dbReference>
<sequence length="62" mass="7258">MGHRQVTRSTNLNILDEIHIINEFEAIQDSFHQCLSDIEDYNRKILDFIQTSLLGVDLIRSK</sequence>